<dbReference type="Pfam" id="PF00849">
    <property type="entry name" value="PseudoU_synth_2"/>
    <property type="match status" value="1"/>
</dbReference>
<dbReference type="GO" id="GO:0003723">
    <property type="term" value="F:RNA binding"/>
    <property type="evidence" value="ECO:0007669"/>
    <property type="project" value="InterPro"/>
</dbReference>
<dbReference type="InterPro" id="IPR020103">
    <property type="entry name" value="PsdUridine_synth_cat_dom_sf"/>
</dbReference>
<dbReference type="GO" id="GO:0009982">
    <property type="term" value="F:pseudouridine synthase activity"/>
    <property type="evidence" value="ECO:0007669"/>
    <property type="project" value="InterPro"/>
</dbReference>
<dbReference type="PANTHER" id="PTHR21600:SF52">
    <property type="entry name" value="PSEUDOURIDINE SYNTHASE RSUA_RLUA-LIKE DOMAIN-CONTAINING PROTEIN"/>
    <property type="match status" value="1"/>
</dbReference>
<sequence>MALAQIVKNRWPNFICASCATHQRRLAAPGLKGRERACPKRVMLLEPLDSNEHSIRFKVLEEVELVAVVEHILANAAADAHSPREELLSGRARALELLQLGAVYVGIPQKGLDHINWVRSLELTVAPTAATVPAGNYVRVHPRPKRYPACYCSDWPSRVLFCDEEYVVVNKPAGLPCMRHESNALEELASCVGRALGMNGLEVCHRLDQWTTGIVVLSRTKEANKAFKRSLQDREAGLIKTYKALSHSPVPLGPLEHHMYDGPFNEGAPVLGGGNLRPRGPRLLSRTAHNRWRVCKLDVKECREHAGALAWYQRYFAGDLQDATLCSETSAYSISLRNHQQQDLDEEQDSDKNILQEASSFPSSLEASQQSRQKQPRQQAEPQYRLQLNGSMNLTAPYAPEEQANESGMISKRPASTRSTPATSAAASTVAAMASASMSMEERPFARMRLYESTIDLHTGRTHQIRAQLASILCPLVGDVMYAPIAGYLVGESGVVDDPEMVSLVEQLPMLDRHIGLHAWRLSWRGRTFTAPPEWGDN</sequence>
<evidence type="ECO:0000259" key="3">
    <source>
        <dbReference type="Pfam" id="PF00849"/>
    </source>
</evidence>
<gene>
    <name evidence="4" type="ORF">Vretimale_10952</name>
</gene>
<feature type="region of interest" description="Disordered" evidence="2">
    <location>
        <begin position="401"/>
        <end position="423"/>
    </location>
</feature>
<reference evidence="4" key="1">
    <citation type="journal article" date="2021" name="Proc. Natl. Acad. Sci. U.S.A.">
        <title>Three genomes in the algal genus Volvox reveal the fate of a haploid sex-determining region after a transition to homothallism.</title>
        <authorList>
            <person name="Yamamoto K."/>
            <person name="Hamaji T."/>
            <person name="Kawai-Toyooka H."/>
            <person name="Matsuzaki R."/>
            <person name="Takahashi F."/>
            <person name="Nishimura Y."/>
            <person name="Kawachi M."/>
            <person name="Noguchi H."/>
            <person name="Minakuchi Y."/>
            <person name="Umen J.G."/>
            <person name="Toyoda A."/>
            <person name="Nozaki H."/>
        </authorList>
    </citation>
    <scope>NUCLEOTIDE SEQUENCE</scope>
    <source>
        <strain evidence="4">NIES-3785</strain>
    </source>
</reference>
<feature type="region of interest" description="Disordered" evidence="2">
    <location>
        <begin position="360"/>
        <end position="382"/>
    </location>
</feature>
<evidence type="ECO:0000313" key="4">
    <source>
        <dbReference type="EMBL" id="GIM06678.1"/>
    </source>
</evidence>
<feature type="domain" description="Pseudouridine synthase RsuA/RluA-like" evidence="3">
    <location>
        <begin position="166"/>
        <end position="252"/>
    </location>
</feature>
<feature type="compositionally biased region" description="Low complexity" evidence="2">
    <location>
        <begin position="368"/>
        <end position="379"/>
    </location>
</feature>
<dbReference type="InterPro" id="IPR006224">
    <property type="entry name" value="PsdUridine_synth_RluA-like_CS"/>
</dbReference>
<dbReference type="SUPFAM" id="SSF55120">
    <property type="entry name" value="Pseudouridine synthase"/>
    <property type="match status" value="2"/>
</dbReference>
<dbReference type="InterPro" id="IPR006145">
    <property type="entry name" value="PsdUridine_synth_RsuA/RluA"/>
</dbReference>
<dbReference type="Gene3D" id="3.30.2350.10">
    <property type="entry name" value="Pseudouridine synthase"/>
    <property type="match status" value="2"/>
</dbReference>
<accession>A0A8J4GGA5</accession>
<evidence type="ECO:0000256" key="1">
    <source>
        <dbReference type="ARBA" id="ARBA00000073"/>
    </source>
</evidence>
<evidence type="ECO:0000256" key="2">
    <source>
        <dbReference type="SAM" id="MobiDB-lite"/>
    </source>
</evidence>
<name>A0A8J4GGA5_9CHLO</name>
<dbReference type="GO" id="GO:0000455">
    <property type="term" value="P:enzyme-directed rRNA pseudouridine synthesis"/>
    <property type="evidence" value="ECO:0007669"/>
    <property type="project" value="TreeGrafter"/>
</dbReference>
<comment type="caution">
    <text evidence="4">The sequence shown here is derived from an EMBL/GenBank/DDBJ whole genome shotgun (WGS) entry which is preliminary data.</text>
</comment>
<dbReference type="PANTHER" id="PTHR21600">
    <property type="entry name" value="MITOCHONDRIAL RNA PSEUDOURIDINE SYNTHASE"/>
    <property type="match status" value="1"/>
</dbReference>
<dbReference type="InterPro" id="IPR050188">
    <property type="entry name" value="RluA_PseudoU_synthase"/>
</dbReference>
<protein>
    <recommendedName>
        <fullName evidence="3">Pseudouridine synthase RsuA/RluA-like domain-containing protein</fullName>
    </recommendedName>
</protein>
<comment type="catalytic activity">
    <reaction evidence="1">
        <text>a uridine in RNA = a pseudouridine in RNA</text>
        <dbReference type="Rhea" id="RHEA:48348"/>
        <dbReference type="Rhea" id="RHEA-COMP:12068"/>
        <dbReference type="Rhea" id="RHEA-COMP:12069"/>
        <dbReference type="ChEBI" id="CHEBI:65314"/>
        <dbReference type="ChEBI" id="CHEBI:65315"/>
    </reaction>
</comment>
<dbReference type="Proteomes" id="UP000722791">
    <property type="component" value="Unassembled WGS sequence"/>
</dbReference>
<proteinExistence type="predicted"/>
<dbReference type="AlphaFoldDB" id="A0A8J4GGA5"/>
<dbReference type="PROSITE" id="PS01129">
    <property type="entry name" value="PSI_RLU"/>
    <property type="match status" value="1"/>
</dbReference>
<organism evidence="4 5">
    <name type="scientific">Volvox reticuliferus</name>
    <dbReference type="NCBI Taxonomy" id="1737510"/>
    <lineage>
        <taxon>Eukaryota</taxon>
        <taxon>Viridiplantae</taxon>
        <taxon>Chlorophyta</taxon>
        <taxon>core chlorophytes</taxon>
        <taxon>Chlorophyceae</taxon>
        <taxon>CS clade</taxon>
        <taxon>Chlamydomonadales</taxon>
        <taxon>Volvocaceae</taxon>
        <taxon>Volvox</taxon>
    </lineage>
</organism>
<dbReference type="EMBL" id="BNCQ01000022">
    <property type="protein sequence ID" value="GIM06678.1"/>
    <property type="molecule type" value="Genomic_DNA"/>
</dbReference>
<evidence type="ECO:0000313" key="5">
    <source>
        <dbReference type="Proteomes" id="UP000722791"/>
    </source>
</evidence>